<dbReference type="PaxDb" id="1198114-AciX9_0250"/>
<dbReference type="RefSeq" id="WP_013578652.1">
    <property type="nucleotide sequence ID" value="NC_015064.1"/>
</dbReference>
<reference evidence="2" key="1">
    <citation type="submission" date="2011-01" db="EMBL/GenBank/DDBJ databases">
        <title>Complete sequence of chromosome of Acidobacterium sp. MP5ACTX9.</title>
        <authorList>
            <consortium name="US DOE Joint Genome Institute"/>
            <person name="Lucas S."/>
            <person name="Copeland A."/>
            <person name="Lapidus A."/>
            <person name="Cheng J.-F."/>
            <person name="Goodwin L."/>
            <person name="Pitluck S."/>
            <person name="Teshima H."/>
            <person name="Detter J.C."/>
            <person name="Han C."/>
            <person name="Tapia R."/>
            <person name="Land M."/>
            <person name="Hauser L."/>
            <person name="Kyrpides N."/>
            <person name="Ivanova N."/>
            <person name="Ovchinnikova G."/>
            <person name="Pagani I."/>
            <person name="Rawat S.R."/>
            <person name="Mannisto M."/>
            <person name="Haggblom M.M."/>
            <person name="Woyke T."/>
        </authorList>
    </citation>
    <scope>NUCLEOTIDE SEQUENCE [LARGE SCALE GENOMIC DNA]</scope>
    <source>
        <strain evidence="2">MP5ACTX9</strain>
    </source>
</reference>
<dbReference type="KEGG" id="acm:AciX9_0250"/>
<accession>E8WW18</accession>
<dbReference type="AlphaFoldDB" id="E8WW18"/>
<gene>
    <name evidence="1" type="ordered locus">AciX9_0250</name>
</gene>
<dbReference type="EMBL" id="CP002480">
    <property type="protein sequence ID" value="ADW67324.1"/>
    <property type="molecule type" value="Genomic_DNA"/>
</dbReference>
<protein>
    <submittedName>
        <fullName evidence="1">Uncharacterized protein</fullName>
    </submittedName>
</protein>
<dbReference type="STRING" id="1198114.AciX9_0250"/>
<dbReference type="HOGENOM" id="CLU_2409150_0_0_0"/>
<evidence type="ECO:0000313" key="1">
    <source>
        <dbReference type="EMBL" id="ADW67324.1"/>
    </source>
</evidence>
<dbReference type="Proteomes" id="UP000000343">
    <property type="component" value="Chromosome"/>
</dbReference>
<proteinExistence type="predicted"/>
<keyword evidence="2" id="KW-1185">Reference proteome</keyword>
<organism evidence="2">
    <name type="scientific">Granulicella tundricola (strain ATCC BAA-1859 / DSM 23138 / MP5ACTX9)</name>
    <dbReference type="NCBI Taxonomy" id="1198114"/>
    <lineage>
        <taxon>Bacteria</taxon>
        <taxon>Pseudomonadati</taxon>
        <taxon>Acidobacteriota</taxon>
        <taxon>Terriglobia</taxon>
        <taxon>Terriglobales</taxon>
        <taxon>Acidobacteriaceae</taxon>
        <taxon>Granulicella</taxon>
    </lineage>
</organism>
<evidence type="ECO:0000313" key="2">
    <source>
        <dbReference type="Proteomes" id="UP000000343"/>
    </source>
</evidence>
<sequence>MGTALAQLDEEILVREKIAELTLPDGVKFKRIEQMNDWTGDPSLTIYFGVSKRRPTSPKSIRELTVMTKTLRKAILDLGLGKFPFFRFEDAR</sequence>
<name>E8WW18_GRATM</name>